<gene>
    <name evidence="3" type="ORF">GGR13_001206</name>
</gene>
<dbReference type="EMBL" id="JACHOR010000002">
    <property type="protein sequence ID" value="MBB5745622.1"/>
    <property type="molecule type" value="Genomic_DNA"/>
</dbReference>
<feature type="transmembrane region" description="Helical" evidence="1">
    <location>
        <begin position="199"/>
        <end position="217"/>
    </location>
</feature>
<dbReference type="PANTHER" id="PTHR36435:SF1">
    <property type="entry name" value="CAAX AMINO TERMINAL PROTEASE FAMILY PROTEIN"/>
    <property type="match status" value="1"/>
</dbReference>
<proteinExistence type="predicted"/>
<protein>
    <recommendedName>
        <fullName evidence="2">CAAX prenyl protease 2/Lysostaphin resistance protein A-like domain-containing protein</fullName>
    </recommendedName>
</protein>
<sequence length="324" mass="36055">MVTFLKPSVVRSLQAAEQSPMLEWLVAPRPWIRLFGFLALASFLAFASTVVVVLFGFLIPGFGDRFESPLVQPETPLRLVEESYSVLSFAMGAGAITFGILAAAVLIWRRPFRDFLWPDRSLDFRHFLTGFAVMTALAAVITPIYLIMGSEWNPPVLDTYYVAETRLIYGLAMVPLLFIGAAAEEVIFRGVLLRLTGLILRQPLLVCLLNGLLFSAIHLDPDPVAIVARTLSGMVWTWAALRLGGLEFAIGAHFANNLFLSLFWSPFSEGVQSTQSSWTELVPEIFTTLIVLITIEWLARRRHDDANPLEKRSGHPNLPTEKPA</sequence>
<keyword evidence="1" id="KW-1133">Transmembrane helix</keyword>
<name>A0A7W9CI17_9CAUL</name>
<feature type="transmembrane region" description="Helical" evidence="1">
    <location>
        <begin position="127"/>
        <end position="147"/>
    </location>
</feature>
<accession>A0A7W9CI17</accession>
<evidence type="ECO:0000313" key="4">
    <source>
        <dbReference type="Proteomes" id="UP000545037"/>
    </source>
</evidence>
<feature type="transmembrane region" description="Helical" evidence="1">
    <location>
        <begin position="167"/>
        <end position="187"/>
    </location>
</feature>
<comment type="caution">
    <text evidence="3">The sequence shown here is derived from an EMBL/GenBank/DDBJ whole genome shotgun (WGS) entry which is preliminary data.</text>
</comment>
<keyword evidence="4" id="KW-1185">Reference proteome</keyword>
<evidence type="ECO:0000259" key="2">
    <source>
        <dbReference type="Pfam" id="PF02517"/>
    </source>
</evidence>
<organism evidence="3 4">
    <name type="scientific">Brevundimonas variabilis</name>
    <dbReference type="NCBI Taxonomy" id="74312"/>
    <lineage>
        <taxon>Bacteria</taxon>
        <taxon>Pseudomonadati</taxon>
        <taxon>Pseudomonadota</taxon>
        <taxon>Alphaproteobacteria</taxon>
        <taxon>Caulobacterales</taxon>
        <taxon>Caulobacteraceae</taxon>
        <taxon>Brevundimonas</taxon>
    </lineage>
</organism>
<reference evidence="3 4" key="1">
    <citation type="submission" date="2020-08" db="EMBL/GenBank/DDBJ databases">
        <title>Genomic Encyclopedia of Type Strains, Phase IV (KMG-IV): sequencing the most valuable type-strain genomes for metagenomic binning, comparative biology and taxonomic classification.</title>
        <authorList>
            <person name="Goeker M."/>
        </authorList>
    </citation>
    <scope>NUCLEOTIDE SEQUENCE [LARGE SCALE GENOMIC DNA]</scope>
    <source>
        <strain evidence="3 4">DSM 4737</strain>
    </source>
</reference>
<evidence type="ECO:0000256" key="1">
    <source>
        <dbReference type="SAM" id="Phobius"/>
    </source>
</evidence>
<dbReference type="InterPro" id="IPR052710">
    <property type="entry name" value="CAAX_protease"/>
</dbReference>
<keyword evidence="1" id="KW-0472">Membrane</keyword>
<keyword evidence="1" id="KW-0812">Transmembrane</keyword>
<evidence type="ECO:0000313" key="3">
    <source>
        <dbReference type="EMBL" id="MBB5745622.1"/>
    </source>
</evidence>
<feature type="transmembrane region" description="Helical" evidence="1">
    <location>
        <begin position="83"/>
        <end position="107"/>
    </location>
</feature>
<dbReference type="InterPro" id="IPR003675">
    <property type="entry name" value="Rce1/LyrA-like_dom"/>
</dbReference>
<feature type="domain" description="CAAX prenyl protease 2/Lysostaphin resistance protein A-like" evidence="2">
    <location>
        <begin position="172"/>
        <end position="259"/>
    </location>
</feature>
<dbReference type="Pfam" id="PF02517">
    <property type="entry name" value="Rce1-like"/>
    <property type="match status" value="1"/>
</dbReference>
<dbReference type="GO" id="GO:0004175">
    <property type="term" value="F:endopeptidase activity"/>
    <property type="evidence" value="ECO:0007669"/>
    <property type="project" value="UniProtKB-ARBA"/>
</dbReference>
<dbReference type="PANTHER" id="PTHR36435">
    <property type="entry name" value="SLR1288 PROTEIN"/>
    <property type="match status" value="1"/>
</dbReference>
<dbReference type="AlphaFoldDB" id="A0A7W9CI17"/>
<dbReference type="RefSeq" id="WP_183212598.1">
    <property type="nucleotide sequence ID" value="NZ_JACHOR010000002.1"/>
</dbReference>
<feature type="transmembrane region" description="Helical" evidence="1">
    <location>
        <begin position="34"/>
        <end position="63"/>
    </location>
</feature>
<dbReference type="Proteomes" id="UP000545037">
    <property type="component" value="Unassembled WGS sequence"/>
</dbReference>
<dbReference type="GO" id="GO:0080120">
    <property type="term" value="P:CAAX-box protein maturation"/>
    <property type="evidence" value="ECO:0007669"/>
    <property type="project" value="UniProtKB-ARBA"/>
</dbReference>